<dbReference type="EMBL" id="FMUE01000028">
    <property type="protein sequence ID" value="SCX36164.1"/>
    <property type="molecule type" value="Genomic_DNA"/>
</dbReference>
<protein>
    <submittedName>
        <fullName evidence="2">Uncharacterized protein</fullName>
    </submittedName>
</protein>
<evidence type="ECO:0000256" key="1">
    <source>
        <dbReference type="SAM" id="Phobius"/>
    </source>
</evidence>
<keyword evidence="1" id="KW-0812">Transmembrane</keyword>
<evidence type="ECO:0000313" key="3">
    <source>
        <dbReference type="Proteomes" id="UP000187891"/>
    </source>
</evidence>
<sequence>MSKTANKFSPEVRERAIRMVLEDEDEHSSQPANTAGTATAREVASLDERRLAWTAFKNMLRAAARDRLWPFVSLSAAPFRIWKPLLGVLFILAMALFAIGLGGRFVLQQMGFGVSSISFPTMTGALRSTAKLLGRGFESVQLRRVSRCPTRRHR</sequence>
<dbReference type="AlphaFoldDB" id="A0A1R3U550"/>
<dbReference type="RefSeq" id="WP_077107515.1">
    <property type="nucleotide sequence ID" value="NZ_FMUE01000028.1"/>
</dbReference>
<proteinExistence type="predicted"/>
<keyword evidence="1" id="KW-1133">Transmembrane helix</keyword>
<accession>A0A1R3U550</accession>
<dbReference type="Gene3D" id="1.10.10.10">
    <property type="entry name" value="Winged helix-like DNA-binding domain superfamily/Winged helix DNA-binding domain"/>
    <property type="match status" value="1"/>
</dbReference>
<organism evidence="2 3">
    <name type="scientific">Agrobacterium rosae</name>
    <dbReference type="NCBI Taxonomy" id="1972867"/>
    <lineage>
        <taxon>Bacteria</taxon>
        <taxon>Pseudomonadati</taxon>
        <taxon>Pseudomonadota</taxon>
        <taxon>Alphaproteobacteria</taxon>
        <taxon>Hyphomicrobiales</taxon>
        <taxon>Rhizobiaceae</taxon>
        <taxon>Rhizobium/Agrobacterium group</taxon>
        <taxon>Agrobacterium</taxon>
    </lineage>
</organism>
<keyword evidence="1" id="KW-0472">Membrane</keyword>
<name>A0A1R3U550_9HYPH</name>
<gene>
    <name evidence="2" type="ORF">DSM25559_5343</name>
</gene>
<dbReference type="InterPro" id="IPR036388">
    <property type="entry name" value="WH-like_DNA-bd_sf"/>
</dbReference>
<evidence type="ECO:0000313" key="2">
    <source>
        <dbReference type="EMBL" id="SCX36164.1"/>
    </source>
</evidence>
<reference evidence="3" key="1">
    <citation type="submission" date="2016-10" db="EMBL/GenBank/DDBJ databases">
        <authorList>
            <person name="Wibberg D."/>
        </authorList>
    </citation>
    <scope>NUCLEOTIDE SEQUENCE [LARGE SCALE GENOMIC DNA]</scope>
</reference>
<dbReference type="Proteomes" id="UP000187891">
    <property type="component" value="Unassembled WGS sequence"/>
</dbReference>
<feature type="transmembrane region" description="Helical" evidence="1">
    <location>
        <begin position="85"/>
        <end position="107"/>
    </location>
</feature>